<name>A0ABY8IDQ9_9HYPH</name>
<dbReference type="InterPro" id="IPR002934">
    <property type="entry name" value="Polymerase_NTP_transf_dom"/>
</dbReference>
<dbReference type="CDD" id="cd05403">
    <property type="entry name" value="NT_KNTase_like"/>
    <property type="match status" value="1"/>
</dbReference>
<proteinExistence type="predicted"/>
<keyword evidence="3" id="KW-1185">Reference proteome</keyword>
<reference evidence="2" key="1">
    <citation type="journal article" date="2019" name="Phytopathology">
        <title>A Novel Group of Rhizobium tumorigenes-Like Agrobacteria Associated with Crown Gall Disease of Rhododendron and Blueberry.</title>
        <authorList>
            <person name="Kuzmanovic N."/>
            <person name="Behrens P."/>
            <person name="Idczak E."/>
            <person name="Wagner S."/>
            <person name="Gotz M."/>
            <person name="Sproer C."/>
            <person name="Bunk B."/>
            <person name="Overmann J."/>
            <person name="Smalla K."/>
        </authorList>
    </citation>
    <scope>NUCLEOTIDE SEQUENCE</scope>
    <source>
        <strain evidence="2">Rho-6.2</strain>
    </source>
</reference>
<evidence type="ECO:0000313" key="2">
    <source>
        <dbReference type="EMBL" id="WFS21751.1"/>
    </source>
</evidence>
<protein>
    <submittedName>
        <fullName evidence="2">Nucleotidyltransferase domain-containing protein</fullName>
    </submittedName>
</protein>
<reference evidence="2" key="2">
    <citation type="journal article" date="2023" name="MicrobiologyOpen">
        <title>Genomics of the tumorigenes clade of the family Rhizobiaceae and description of Rhizobium rhododendri sp. nov.</title>
        <authorList>
            <person name="Kuzmanovic N."/>
            <person name="diCenzo G.C."/>
            <person name="Bunk B."/>
            <person name="Sproeer C."/>
            <person name="Fruehling A."/>
            <person name="Neumann-Schaal M."/>
            <person name="Overmann J."/>
            <person name="Smalla K."/>
        </authorList>
    </citation>
    <scope>NUCLEOTIDE SEQUENCE</scope>
    <source>
        <strain evidence="2">Rho-6.2</strain>
    </source>
</reference>
<feature type="domain" description="Polymerase nucleotidyl transferase" evidence="1">
    <location>
        <begin position="22"/>
        <end position="96"/>
    </location>
</feature>
<dbReference type="InterPro" id="IPR043519">
    <property type="entry name" value="NT_sf"/>
</dbReference>
<dbReference type="EMBL" id="CP117267">
    <property type="protein sequence ID" value="WFS21751.1"/>
    <property type="molecule type" value="Genomic_DNA"/>
</dbReference>
<evidence type="ECO:0000313" key="3">
    <source>
        <dbReference type="Proteomes" id="UP000318939"/>
    </source>
</evidence>
<evidence type="ECO:0000259" key="1">
    <source>
        <dbReference type="Pfam" id="PF01909"/>
    </source>
</evidence>
<dbReference type="Pfam" id="PF01909">
    <property type="entry name" value="NTP_transf_2"/>
    <property type="match status" value="1"/>
</dbReference>
<gene>
    <name evidence="2" type="ORF">PR018_11235</name>
</gene>
<organism evidence="2 3">
    <name type="scientific">Rhizobium rhododendri</name>
    <dbReference type="NCBI Taxonomy" id="2506430"/>
    <lineage>
        <taxon>Bacteria</taxon>
        <taxon>Pseudomonadati</taxon>
        <taxon>Pseudomonadota</taxon>
        <taxon>Alphaproteobacteria</taxon>
        <taxon>Hyphomicrobiales</taxon>
        <taxon>Rhizobiaceae</taxon>
        <taxon>Rhizobium/Agrobacterium group</taxon>
        <taxon>Rhizobium</taxon>
    </lineage>
</organism>
<dbReference type="Gene3D" id="3.30.460.10">
    <property type="entry name" value="Beta Polymerase, domain 2"/>
    <property type="match status" value="1"/>
</dbReference>
<dbReference type="RefSeq" id="WP_142830792.1">
    <property type="nucleotide sequence ID" value="NZ_CP117267.1"/>
</dbReference>
<accession>A0ABY8IDQ9</accession>
<dbReference type="Proteomes" id="UP000318939">
    <property type="component" value="Chromosome"/>
</dbReference>
<dbReference type="SUPFAM" id="SSF81301">
    <property type="entry name" value="Nucleotidyltransferase"/>
    <property type="match status" value="1"/>
</dbReference>
<sequence length="99" mass="10975">MDRKEVITRLKATEPQIRALGVDALYLYGSYASDSARSDSDIDVLVDFCPESGKGLTAFMMPYQLLEDQFPGVEIGYGTRESISPAYRASVEQSAIRVF</sequence>